<dbReference type="EMBL" id="WHUW01000003">
    <property type="protein sequence ID" value="KAF8448687.1"/>
    <property type="molecule type" value="Genomic_DNA"/>
</dbReference>
<reference evidence="1" key="1">
    <citation type="submission" date="2019-10" db="EMBL/GenBank/DDBJ databases">
        <authorList>
            <consortium name="DOE Joint Genome Institute"/>
            <person name="Kuo A."/>
            <person name="Miyauchi S."/>
            <person name="Kiss E."/>
            <person name="Drula E."/>
            <person name="Kohler A."/>
            <person name="Sanchez-Garcia M."/>
            <person name="Andreopoulos B."/>
            <person name="Barry K.W."/>
            <person name="Bonito G."/>
            <person name="Buee M."/>
            <person name="Carver A."/>
            <person name="Chen C."/>
            <person name="Cichocki N."/>
            <person name="Clum A."/>
            <person name="Culley D."/>
            <person name="Crous P.W."/>
            <person name="Fauchery L."/>
            <person name="Girlanda M."/>
            <person name="Hayes R."/>
            <person name="Keri Z."/>
            <person name="LaButti K."/>
            <person name="Lipzen A."/>
            <person name="Lombard V."/>
            <person name="Magnuson J."/>
            <person name="Maillard F."/>
            <person name="Morin E."/>
            <person name="Murat C."/>
            <person name="Nolan M."/>
            <person name="Ohm R."/>
            <person name="Pangilinan J."/>
            <person name="Pereira M."/>
            <person name="Perotto S."/>
            <person name="Peter M."/>
            <person name="Riley R."/>
            <person name="Sitrit Y."/>
            <person name="Stielow B."/>
            <person name="Szollosi G."/>
            <person name="Zifcakova L."/>
            <person name="Stursova M."/>
            <person name="Spatafora J.W."/>
            <person name="Tedersoo L."/>
            <person name="Vaario L.-M."/>
            <person name="Yamada A."/>
            <person name="Yan M."/>
            <person name="Wang P."/>
            <person name="Xu J."/>
            <person name="Bruns T."/>
            <person name="Baldrian P."/>
            <person name="Vilgalys R."/>
            <person name="Henrissat B."/>
            <person name="Grigoriev I.V."/>
            <person name="Hibbett D."/>
            <person name="Nagy L.G."/>
            <person name="Martin F.M."/>
        </authorList>
    </citation>
    <scope>NUCLEOTIDE SEQUENCE</scope>
    <source>
        <strain evidence="1">BED1</strain>
    </source>
</reference>
<dbReference type="Proteomes" id="UP001194468">
    <property type="component" value="Unassembled WGS sequence"/>
</dbReference>
<dbReference type="AlphaFoldDB" id="A0AAD4C413"/>
<sequence>MSHTSPCPVRVVLVALGSSAFQGSIKASTDENIGALRVWEGFIDDPLSAPGRVKLCSRRS</sequence>
<gene>
    <name evidence="1" type="ORF">L210DRAFT_2619178</name>
</gene>
<proteinExistence type="predicted"/>
<keyword evidence="2" id="KW-1185">Reference proteome</keyword>
<accession>A0AAD4C413</accession>
<organism evidence="1 2">
    <name type="scientific">Boletus edulis BED1</name>
    <dbReference type="NCBI Taxonomy" id="1328754"/>
    <lineage>
        <taxon>Eukaryota</taxon>
        <taxon>Fungi</taxon>
        <taxon>Dikarya</taxon>
        <taxon>Basidiomycota</taxon>
        <taxon>Agaricomycotina</taxon>
        <taxon>Agaricomycetes</taxon>
        <taxon>Agaricomycetidae</taxon>
        <taxon>Boletales</taxon>
        <taxon>Boletineae</taxon>
        <taxon>Boletaceae</taxon>
        <taxon>Boletoideae</taxon>
        <taxon>Boletus</taxon>
    </lineage>
</organism>
<reference evidence="1" key="2">
    <citation type="journal article" date="2020" name="Nat. Commun.">
        <title>Large-scale genome sequencing of mycorrhizal fungi provides insights into the early evolution of symbiotic traits.</title>
        <authorList>
            <person name="Miyauchi S."/>
            <person name="Kiss E."/>
            <person name="Kuo A."/>
            <person name="Drula E."/>
            <person name="Kohler A."/>
            <person name="Sanchez-Garcia M."/>
            <person name="Morin E."/>
            <person name="Andreopoulos B."/>
            <person name="Barry K.W."/>
            <person name="Bonito G."/>
            <person name="Buee M."/>
            <person name="Carver A."/>
            <person name="Chen C."/>
            <person name="Cichocki N."/>
            <person name="Clum A."/>
            <person name="Culley D."/>
            <person name="Crous P.W."/>
            <person name="Fauchery L."/>
            <person name="Girlanda M."/>
            <person name="Hayes R.D."/>
            <person name="Keri Z."/>
            <person name="LaButti K."/>
            <person name="Lipzen A."/>
            <person name="Lombard V."/>
            <person name="Magnuson J."/>
            <person name="Maillard F."/>
            <person name="Murat C."/>
            <person name="Nolan M."/>
            <person name="Ohm R.A."/>
            <person name="Pangilinan J."/>
            <person name="Pereira M.F."/>
            <person name="Perotto S."/>
            <person name="Peter M."/>
            <person name="Pfister S."/>
            <person name="Riley R."/>
            <person name="Sitrit Y."/>
            <person name="Stielow J.B."/>
            <person name="Szollosi G."/>
            <person name="Zifcakova L."/>
            <person name="Stursova M."/>
            <person name="Spatafora J.W."/>
            <person name="Tedersoo L."/>
            <person name="Vaario L.M."/>
            <person name="Yamada A."/>
            <person name="Yan M."/>
            <person name="Wang P."/>
            <person name="Xu J."/>
            <person name="Bruns T."/>
            <person name="Baldrian P."/>
            <person name="Vilgalys R."/>
            <person name="Dunand C."/>
            <person name="Henrissat B."/>
            <person name="Grigoriev I.V."/>
            <person name="Hibbett D."/>
            <person name="Nagy L.G."/>
            <person name="Martin F.M."/>
        </authorList>
    </citation>
    <scope>NUCLEOTIDE SEQUENCE</scope>
    <source>
        <strain evidence="1">BED1</strain>
    </source>
</reference>
<name>A0AAD4C413_BOLED</name>
<evidence type="ECO:0000313" key="1">
    <source>
        <dbReference type="EMBL" id="KAF8448687.1"/>
    </source>
</evidence>
<comment type="caution">
    <text evidence="1">The sequence shown here is derived from an EMBL/GenBank/DDBJ whole genome shotgun (WGS) entry which is preliminary data.</text>
</comment>
<evidence type="ECO:0000313" key="2">
    <source>
        <dbReference type="Proteomes" id="UP001194468"/>
    </source>
</evidence>
<protein>
    <submittedName>
        <fullName evidence="1">Uncharacterized protein</fullName>
    </submittedName>
</protein>